<evidence type="ECO:0000256" key="1">
    <source>
        <dbReference type="SAM" id="SignalP"/>
    </source>
</evidence>
<keyword evidence="4" id="KW-1185">Reference proteome</keyword>
<accession>A0ABS5FIZ8</accession>
<keyword evidence="1" id="KW-0732">Signal</keyword>
<dbReference type="Proteomes" id="UP001315278">
    <property type="component" value="Unassembled WGS sequence"/>
</dbReference>
<reference evidence="4" key="1">
    <citation type="journal article" date="2021" name="ISME J.">
        <title>Evolutionary origin and ecological implication of a unique nif island in free-living Bradyrhizobium lineages.</title>
        <authorList>
            <person name="Tao J."/>
        </authorList>
    </citation>
    <scope>NUCLEOTIDE SEQUENCE [LARGE SCALE GENOMIC DNA]</scope>
    <source>
        <strain evidence="4">SZCCT0434</strain>
    </source>
</reference>
<comment type="caution">
    <text evidence="3">The sequence shown here is derived from an EMBL/GenBank/DDBJ whole genome shotgun (WGS) entry which is preliminary data.</text>
</comment>
<dbReference type="RefSeq" id="WP_212398182.1">
    <property type="nucleotide sequence ID" value="NZ_JAFCJH010000013.1"/>
</dbReference>
<sequence length="86" mass="9624">MRKFVLPIVAVLALGAATPAMAYDSGDQFSMQAALDVATDMGMMTVSYTQFLGDEWEIEGRDGRGRWMQVYIDSRTGQVRNVDRAW</sequence>
<feature type="chain" id="PRO_5046275497" evidence="1">
    <location>
        <begin position="23"/>
        <end position="86"/>
    </location>
</feature>
<feature type="signal peptide" evidence="1">
    <location>
        <begin position="1"/>
        <end position="22"/>
    </location>
</feature>
<dbReference type="InterPro" id="IPR025711">
    <property type="entry name" value="PepSY"/>
</dbReference>
<proteinExistence type="predicted"/>
<dbReference type="EMBL" id="JAFCJH010000013">
    <property type="protein sequence ID" value="MBR0796768.1"/>
    <property type="molecule type" value="Genomic_DNA"/>
</dbReference>
<protein>
    <submittedName>
        <fullName evidence="3">PepSY domain-containing protein</fullName>
    </submittedName>
</protein>
<organism evidence="3 4">
    <name type="scientific">Bradyrhizobium jicamae</name>
    <dbReference type="NCBI Taxonomy" id="280332"/>
    <lineage>
        <taxon>Bacteria</taxon>
        <taxon>Pseudomonadati</taxon>
        <taxon>Pseudomonadota</taxon>
        <taxon>Alphaproteobacteria</taxon>
        <taxon>Hyphomicrobiales</taxon>
        <taxon>Nitrobacteraceae</taxon>
        <taxon>Bradyrhizobium</taxon>
    </lineage>
</organism>
<dbReference type="Pfam" id="PF13670">
    <property type="entry name" value="PepSY_2"/>
    <property type="match status" value="1"/>
</dbReference>
<name>A0ABS5FIZ8_9BRAD</name>
<evidence type="ECO:0000313" key="3">
    <source>
        <dbReference type="EMBL" id="MBR0796768.1"/>
    </source>
</evidence>
<gene>
    <name evidence="3" type="ORF">JQ615_15340</name>
</gene>
<feature type="domain" description="PepSY" evidence="2">
    <location>
        <begin position="8"/>
        <end position="79"/>
    </location>
</feature>
<evidence type="ECO:0000313" key="4">
    <source>
        <dbReference type="Proteomes" id="UP001315278"/>
    </source>
</evidence>
<evidence type="ECO:0000259" key="2">
    <source>
        <dbReference type="Pfam" id="PF13670"/>
    </source>
</evidence>